<organism evidence="2 3">
    <name type="scientific">Anaerobutyricum hallii</name>
    <dbReference type="NCBI Taxonomy" id="39488"/>
    <lineage>
        <taxon>Bacteria</taxon>
        <taxon>Bacillati</taxon>
        <taxon>Bacillota</taxon>
        <taxon>Clostridia</taxon>
        <taxon>Lachnospirales</taxon>
        <taxon>Lachnospiraceae</taxon>
        <taxon>Anaerobutyricum</taxon>
    </lineage>
</organism>
<keyword evidence="2" id="KW-0012">Acyltransferase</keyword>
<name>A0A285PRP2_9FIRM</name>
<evidence type="ECO:0000313" key="2">
    <source>
        <dbReference type="EMBL" id="SOB72309.1"/>
    </source>
</evidence>
<dbReference type="InterPro" id="IPR000182">
    <property type="entry name" value="GNAT_dom"/>
</dbReference>
<dbReference type="KEGG" id="ehl:EHLA_1590"/>
<dbReference type="SUPFAM" id="SSF55729">
    <property type="entry name" value="Acyl-CoA N-acyltransferases (Nat)"/>
    <property type="match status" value="1"/>
</dbReference>
<proteinExistence type="predicted"/>
<sequence length="149" mass="17434">MQIIKLTNEYKEEVFRMMKVFYASSAVIHKSSDAILTQDIDDCISDNPFIEGYVLKENDSVIGYSMISKNYTTEYGGLCIWIEDLYFKEKARGKGYASVYFKFLEDTYREAVRFKLQVEMENTSAIEAYHKSGYGMSEYRLMTKEMDKN</sequence>
<dbReference type="RefSeq" id="WP_096240153.1">
    <property type="nucleotide sequence ID" value="NZ_LT907978.1"/>
</dbReference>
<feature type="domain" description="N-acetyltransferase" evidence="1">
    <location>
        <begin position="1"/>
        <end position="149"/>
    </location>
</feature>
<dbReference type="PROSITE" id="PS51186">
    <property type="entry name" value="GNAT"/>
    <property type="match status" value="1"/>
</dbReference>
<evidence type="ECO:0000259" key="1">
    <source>
        <dbReference type="PROSITE" id="PS51186"/>
    </source>
</evidence>
<reference evidence="3" key="1">
    <citation type="submission" date="2017-09" db="EMBL/GenBank/DDBJ databases">
        <authorList>
            <person name="Shetty A S."/>
        </authorList>
    </citation>
    <scope>NUCLEOTIDE SEQUENCE [LARGE SCALE GENOMIC DNA]</scope>
</reference>
<dbReference type="InterPro" id="IPR016181">
    <property type="entry name" value="Acyl_CoA_acyltransferase"/>
</dbReference>
<dbReference type="AlphaFoldDB" id="A0A285PRP2"/>
<dbReference type="Proteomes" id="UP000217549">
    <property type="component" value="Chromosome I"/>
</dbReference>
<dbReference type="EMBL" id="LT907978">
    <property type="protein sequence ID" value="SOB72309.1"/>
    <property type="molecule type" value="Genomic_DNA"/>
</dbReference>
<keyword evidence="3" id="KW-1185">Reference proteome</keyword>
<protein>
    <submittedName>
        <fullName evidence="2">Gcn5-related N-acetyltransferase (GNAT) domain profile</fullName>
        <ecNumber evidence="2">2.3.1.-</ecNumber>
    </submittedName>
</protein>
<gene>
    <name evidence="2" type="ORF">EHLA_1590</name>
</gene>
<keyword evidence="2" id="KW-0808">Transferase</keyword>
<accession>A0A285PRP2</accession>
<dbReference type="CDD" id="cd04301">
    <property type="entry name" value="NAT_SF"/>
    <property type="match status" value="1"/>
</dbReference>
<dbReference type="EC" id="2.3.1.-" evidence="2"/>
<dbReference type="Pfam" id="PF00583">
    <property type="entry name" value="Acetyltransf_1"/>
    <property type="match status" value="1"/>
</dbReference>
<evidence type="ECO:0000313" key="3">
    <source>
        <dbReference type="Proteomes" id="UP000217549"/>
    </source>
</evidence>
<dbReference type="GO" id="GO:0016747">
    <property type="term" value="F:acyltransferase activity, transferring groups other than amino-acyl groups"/>
    <property type="evidence" value="ECO:0007669"/>
    <property type="project" value="InterPro"/>
</dbReference>
<dbReference type="Gene3D" id="3.40.630.30">
    <property type="match status" value="1"/>
</dbReference>